<comment type="caution">
    <text evidence="2">The sequence shown here is derived from an EMBL/GenBank/DDBJ whole genome shotgun (WGS) entry which is preliminary data.</text>
</comment>
<dbReference type="SUPFAM" id="SSF109604">
    <property type="entry name" value="HD-domain/PDEase-like"/>
    <property type="match status" value="1"/>
</dbReference>
<reference evidence="2 3" key="1">
    <citation type="submission" date="2016-01" db="EMBL/GenBank/DDBJ databases">
        <title>High potential of lignocellulose degradation of a new Verrucomicrobia species.</title>
        <authorList>
            <person name="Wang Y."/>
            <person name="Shi Y."/>
            <person name="Qiu Z."/>
            <person name="Liu S."/>
            <person name="Yang H."/>
        </authorList>
    </citation>
    <scope>NUCLEOTIDE SEQUENCE [LARGE SCALE GENOMIC DNA]</scope>
    <source>
        <strain evidence="2 3">TSB47</strain>
    </source>
</reference>
<sequence length="295" mass="33663">MTQCIVKKNLAGFEEVLEAVYAYLFGNQKAALSKQVYHDVEAMFSGKHRDYAASDTPYHDFGHAVHVLMCFARIMEGLRMAKVEPAVSFRYFELGLAAVLLHDTGYLKARSDVEGTGAKYMRTHVERSCMVAKAYLPTVGVTEKELEFVRRAILCTTTTSSTPGFRFQFCMQVEGIVGCAVATADCLGQMSAPDYMEALPRLFKEMQEADDFHRVPPEERMFKTVEDLVRGTPRFWRDVMQPRLENELMGMYRYLVRPWPDGENYYVNTINATIARIEKEMLGAEQEKPALLRRT</sequence>
<evidence type="ECO:0000313" key="3">
    <source>
        <dbReference type="Proteomes" id="UP000078486"/>
    </source>
</evidence>
<dbReference type="AlphaFoldDB" id="A0A178ID51"/>
<dbReference type="Proteomes" id="UP000078486">
    <property type="component" value="Unassembled WGS sequence"/>
</dbReference>
<evidence type="ECO:0000256" key="1">
    <source>
        <dbReference type="SAM" id="Coils"/>
    </source>
</evidence>
<dbReference type="STRING" id="1184151.AW736_19990"/>
<keyword evidence="3" id="KW-1185">Reference proteome</keyword>
<dbReference type="Gene3D" id="1.10.3210.10">
    <property type="entry name" value="Hypothetical protein af1432"/>
    <property type="match status" value="1"/>
</dbReference>
<dbReference type="CDD" id="cd00077">
    <property type="entry name" value="HDc"/>
    <property type="match status" value="1"/>
</dbReference>
<evidence type="ECO:0008006" key="4">
    <source>
        <dbReference type="Google" id="ProtNLM"/>
    </source>
</evidence>
<accession>A0A178ID51</accession>
<dbReference type="EMBL" id="LRRQ01000153">
    <property type="protein sequence ID" value="OAM87942.1"/>
    <property type="molecule type" value="Genomic_DNA"/>
</dbReference>
<dbReference type="InterPro" id="IPR003607">
    <property type="entry name" value="HD/PDEase_dom"/>
</dbReference>
<proteinExistence type="predicted"/>
<gene>
    <name evidence="2" type="ORF">AW736_19990</name>
</gene>
<name>A0A178ID51_9BACT</name>
<protein>
    <recommendedName>
        <fullName evidence="4">HD/PDEase domain-containing protein</fullName>
    </recommendedName>
</protein>
<organism evidence="2 3">
    <name type="scientific">Termitidicoccus mucosus</name>
    <dbReference type="NCBI Taxonomy" id="1184151"/>
    <lineage>
        <taxon>Bacteria</taxon>
        <taxon>Pseudomonadati</taxon>
        <taxon>Verrucomicrobiota</taxon>
        <taxon>Opitutia</taxon>
        <taxon>Opitutales</taxon>
        <taxon>Opitutaceae</taxon>
        <taxon>Termitidicoccus</taxon>
    </lineage>
</organism>
<feature type="coiled-coil region" evidence="1">
    <location>
        <begin position="267"/>
        <end position="294"/>
    </location>
</feature>
<keyword evidence="1" id="KW-0175">Coiled coil</keyword>
<evidence type="ECO:0000313" key="2">
    <source>
        <dbReference type="EMBL" id="OAM87942.1"/>
    </source>
</evidence>